<accession>A0A0R2L8H7</accession>
<dbReference type="STRING" id="449659.IV66_GL002074"/>
<sequence>MAYQTIYPLKQVLNYSSTNKLSYQGFSEIFLKKDAFFSKQEMDGRSINQL</sequence>
<evidence type="ECO:0000313" key="2">
    <source>
        <dbReference type="Proteomes" id="UP000051886"/>
    </source>
</evidence>
<name>A0A0R2L8H7_9LACO</name>
<organism evidence="1 2">
    <name type="scientific">Ligilactobacillus pobuzihii</name>
    <dbReference type="NCBI Taxonomy" id="449659"/>
    <lineage>
        <taxon>Bacteria</taxon>
        <taxon>Bacillati</taxon>
        <taxon>Bacillota</taxon>
        <taxon>Bacilli</taxon>
        <taxon>Lactobacillales</taxon>
        <taxon>Lactobacillaceae</taxon>
        <taxon>Ligilactobacillus</taxon>
    </lineage>
</organism>
<comment type="caution">
    <text evidence="1">The sequence shown here is derived from an EMBL/GenBank/DDBJ whole genome shotgun (WGS) entry which is preliminary data.</text>
</comment>
<reference evidence="1 2" key="1">
    <citation type="journal article" date="2015" name="Genome Announc.">
        <title>Expanding the biotechnology potential of lactobacilli through comparative genomics of 213 strains and associated genera.</title>
        <authorList>
            <person name="Sun Z."/>
            <person name="Harris H.M."/>
            <person name="McCann A."/>
            <person name="Guo C."/>
            <person name="Argimon S."/>
            <person name="Zhang W."/>
            <person name="Yang X."/>
            <person name="Jeffery I.B."/>
            <person name="Cooney J.C."/>
            <person name="Kagawa T.F."/>
            <person name="Liu W."/>
            <person name="Song Y."/>
            <person name="Salvetti E."/>
            <person name="Wrobel A."/>
            <person name="Rasinkangas P."/>
            <person name="Parkhill J."/>
            <person name="Rea M.C."/>
            <person name="O'Sullivan O."/>
            <person name="Ritari J."/>
            <person name="Douillard F.P."/>
            <person name="Paul Ross R."/>
            <person name="Yang R."/>
            <person name="Briner A.E."/>
            <person name="Felis G.E."/>
            <person name="de Vos W.M."/>
            <person name="Barrangou R."/>
            <person name="Klaenhammer T.R."/>
            <person name="Caufield P.W."/>
            <person name="Cui Y."/>
            <person name="Zhang H."/>
            <person name="O'Toole P.W."/>
        </authorList>
    </citation>
    <scope>NUCLEOTIDE SEQUENCE [LARGE SCALE GENOMIC DNA]</scope>
    <source>
        <strain evidence="1 2">NBRC 103219</strain>
    </source>
</reference>
<dbReference type="AlphaFoldDB" id="A0A0R2L8H7"/>
<keyword evidence="2" id="KW-1185">Reference proteome</keyword>
<dbReference type="PATRIC" id="fig|449659.4.peg.2129"/>
<protein>
    <submittedName>
        <fullName evidence="1">Uncharacterized protein</fullName>
    </submittedName>
</protein>
<proteinExistence type="predicted"/>
<dbReference type="EMBL" id="JQCN01000051">
    <property type="protein sequence ID" value="KRN98136.1"/>
    <property type="molecule type" value="Genomic_DNA"/>
</dbReference>
<evidence type="ECO:0000313" key="1">
    <source>
        <dbReference type="EMBL" id="KRN98136.1"/>
    </source>
</evidence>
<dbReference type="Proteomes" id="UP000051886">
    <property type="component" value="Unassembled WGS sequence"/>
</dbReference>
<gene>
    <name evidence="1" type="ORF">IV66_GL002074</name>
</gene>